<dbReference type="AlphaFoldDB" id="A0A9J6QS97"/>
<proteinExistence type="predicted"/>
<keyword evidence="5" id="KW-1185">Reference proteome</keyword>
<gene>
    <name evidence="4" type="ORF">OBO34_10975</name>
</gene>
<comment type="caution">
    <text evidence="4">The sequence shown here is derived from an EMBL/GenBank/DDBJ whole genome shotgun (WGS) entry which is preliminary data.</text>
</comment>
<evidence type="ECO:0000313" key="4">
    <source>
        <dbReference type="EMBL" id="MCU7378877.1"/>
    </source>
</evidence>
<dbReference type="InterPro" id="IPR058729">
    <property type="entry name" value="Beta-barrel_RND-rel"/>
</dbReference>
<dbReference type="RefSeq" id="WP_148395671.1">
    <property type="nucleotide sequence ID" value="NZ_JAJAGH010000001.1"/>
</dbReference>
<keyword evidence="1" id="KW-0812">Transmembrane</keyword>
<keyword evidence="1" id="KW-1133">Transmembrane helix</keyword>
<name>A0A9J6QS97_9FIRM</name>
<feature type="transmembrane region" description="Helical" evidence="1">
    <location>
        <begin position="9"/>
        <end position="26"/>
    </location>
</feature>
<dbReference type="InterPro" id="IPR058709">
    <property type="entry name" value="BSH_RND-rel"/>
</dbReference>
<keyword evidence="1" id="KW-0472">Membrane</keyword>
<dbReference type="Pfam" id="PF26018">
    <property type="entry name" value="BSH_RND_rel"/>
    <property type="match status" value="1"/>
</dbReference>
<evidence type="ECO:0000259" key="3">
    <source>
        <dbReference type="Pfam" id="PF26018"/>
    </source>
</evidence>
<evidence type="ECO:0000259" key="2">
    <source>
        <dbReference type="Pfam" id="PF26011"/>
    </source>
</evidence>
<sequence>MAKKNRKPIYIFILALIILYVVIYIIPKVTGVFETTETLKAGTLQVTEEATCYFVREETVYEAGSAGSLDYLIDEGTHIRKGTKVLKLTEDKAKSEEETTDKSDYKDIITRLSDYVVRSADCKAQSSGILSYYIDGYEHYFSPSTMDELKYEKVEDLKVKAKDTKRKSTLEREPIFKICDNDNWYMVCWVEAASIAKYQEGKAVTIQLPEGDVQATVRSIKEDGDRWRIIFRSNRYYEAFAKSRVEEATIVSQDYNGLIAKSKSITTKDGKPGVMVRQTSGEYAFTQVKVIASDGEYTVLQDVSFIDENGNSVNTVNVYDEILKNPGKGT</sequence>
<evidence type="ECO:0000313" key="5">
    <source>
        <dbReference type="Proteomes" id="UP001065549"/>
    </source>
</evidence>
<feature type="domain" description="RND related barrel-sandwich hybrid" evidence="3">
    <location>
        <begin position="58"/>
        <end position="180"/>
    </location>
</feature>
<dbReference type="Proteomes" id="UP001065549">
    <property type="component" value="Unassembled WGS sequence"/>
</dbReference>
<dbReference type="EMBL" id="JAOSHN010000004">
    <property type="protein sequence ID" value="MCU7378877.1"/>
    <property type="molecule type" value="Genomic_DNA"/>
</dbReference>
<accession>A0A9J6QS97</accession>
<dbReference type="Pfam" id="PF26011">
    <property type="entry name" value="Beta-barrel_RND_rel"/>
    <property type="match status" value="1"/>
</dbReference>
<evidence type="ECO:0000256" key="1">
    <source>
        <dbReference type="SAM" id="Phobius"/>
    </source>
</evidence>
<reference evidence="4" key="1">
    <citation type="submission" date="2022-09" db="EMBL/GenBank/DDBJ databases">
        <title>Culturomic study of gut microbiota in children with autism spectrum disorder.</title>
        <authorList>
            <person name="Efimov B.A."/>
            <person name="Chaplin A.V."/>
            <person name="Sokolova S.R."/>
            <person name="Pikina A.P."/>
            <person name="Korzhanova M."/>
            <person name="Belova V."/>
            <person name="Korostin D."/>
        </authorList>
    </citation>
    <scope>NUCLEOTIDE SEQUENCE</scope>
    <source>
        <strain evidence="4">ASD5510</strain>
    </source>
</reference>
<feature type="domain" description="RND related beta-barrel" evidence="2">
    <location>
        <begin position="184"/>
        <end position="253"/>
    </location>
</feature>
<organism evidence="4 5">
    <name type="scientific">Hominibacterium faecale</name>
    <dbReference type="NCBI Taxonomy" id="2839743"/>
    <lineage>
        <taxon>Bacteria</taxon>
        <taxon>Bacillati</taxon>
        <taxon>Bacillota</taxon>
        <taxon>Clostridia</taxon>
        <taxon>Peptostreptococcales</taxon>
        <taxon>Anaerovoracaceae</taxon>
        <taxon>Hominibacterium</taxon>
    </lineage>
</organism>
<protein>
    <submittedName>
        <fullName evidence="4">Uncharacterized protein</fullName>
    </submittedName>
</protein>